<dbReference type="PROSITE" id="PS00189">
    <property type="entry name" value="LIPOYL"/>
    <property type="match status" value="1"/>
</dbReference>
<keyword evidence="4 6" id="KW-0450">Lipoyl</keyword>
<dbReference type="Pfam" id="PF02817">
    <property type="entry name" value="E3_binding"/>
    <property type="match status" value="1"/>
</dbReference>
<dbReference type="SUPFAM" id="SSF51230">
    <property type="entry name" value="Single hybrid motif"/>
    <property type="match status" value="1"/>
</dbReference>
<evidence type="ECO:0000256" key="2">
    <source>
        <dbReference type="ARBA" id="ARBA00007317"/>
    </source>
</evidence>
<evidence type="ECO:0000259" key="8">
    <source>
        <dbReference type="PROSITE" id="PS50968"/>
    </source>
</evidence>
<dbReference type="SUPFAM" id="SSF52777">
    <property type="entry name" value="CoA-dependent acyltransferases"/>
    <property type="match status" value="1"/>
</dbReference>
<dbReference type="PROSITE" id="PS50968">
    <property type="entry name" value="BIOTINYL_LIPOYL"/>
    <property type="match status" value="1"/>
</dbReference>
<keyword evidence="11" id="KW-1185">Reference proteome</keyword>
<evidence type="ECO:0000256" key="4">
    <source>
        <dbReference type="ARBA" id="ARBA00022823"/>
    </source>
</evidence>
<dbReference type="InterPro" id="IPR036625">
    <property type="entry name" value="E3-bd_dom_sf"/>
</dbReference>
<feature type="region of interest" description="Disordered" evidence="7">
    <location>
        <begin position="134"/>
        <end position="164"/>
    </location>
</feature>
<evidence type="ECO:0000313" key="10">
    <source>
        <dbReference type="EMBL" id="MDV6286790.1"/>
    </source>
</evidence>
<evidence type="ECO:0000256" key="5">
    <source>
        <dbReference type="ARBA" id="ARBA00023315"/>
    </source>
</evidence>
<dbReference type="InterPro" id="IPR003016">
    <property type="entry name" value="2-oxoA_DH_lipoyl-BS"/>
</dbReference>
<dbReference type="Pfam" id="PF00364">
    <property type="entry name" value="Biotin_lipoyl"/>
    <property type="match status" value="1"/>
</dbReference>
<dbReference type="Proteomes" id="UP001185737">
    <property type="component" value="Unassembled WGS sequence"/>
</dbReference>
<dbReference type="EMBL" id="JAWLKA010000046">
    <property type="protein sequence ID" value="MDV6286790.1"/>
    <property type="molecule type" value="Genomic_DNA"/>
</dbReference>
<protein>
    <recommendedName>
        <fullName evidence="6">Dihydrolipoamide acetyltransferase component of pyruvate dehydrogenase complex</fullName>
        <ecNumber evidence="6">2.3.1.-</ecNumber>
    </recommendedName>
</protein>
<dbReference type="GO" id="GO:0016746">
    <property type="term" value="F:acyltransferase activity"/>
    <property type="evidence" value="ECO:0007669"/>
    <property type="project" value="UniProtKB-KW"/>
</dbReference>
<dbReference type="PROSITE" id="PS51826">
    <property type="entry name" value="PSBD"/>
    <property type="match status" value="1"/>
</dbReference>
<keyword evidence="5 6" id="KW-0012">Acyltransferase</keyword>
<gene>
    <name evidence="10" type="ORF">R3Q59_40650</name>
</gene>
<evidence type="ECO:0000313" key="11">
    <source>
        <dbReference type="Proteomes" id="UP001185737"/>
    </source>
</evidence>
<dbReference type="PANTHER" id="PTHR43178:SF5">
    <property type="entry name" value="LIPOAMIDE ACYLTRANSFERASE COMPONENT OF BRANCHED-CHAIN ALPHA-KETO ACID DEHYDROGENASE COMPLEX, MITOCHONDRIAL"/>
    <property type="match status" value="1"/>
</dbReference>
<dbReference type="PANTHER" id="PTHR43178">
    <property type="entry name" value="DIHYDROLIPOAMIDE ACETYLTRANSFERASE COMPONENT OF PYRUVATE DEHYDROGENASE COMPLEX"/>
    <property type="match status" value="1"/>
</dbReference>
<dbReference type="SUPFAM" id="SSF47005">
    <property type="entry name" value="Peripheral subunit-binding domain of 2-oxo acid dehydrogenase complex"/>
    <property type="match status" value="1"/>
</dbReference>
<sequence>MTTAVVSLTDVGEGLDDAIILEWKVKPGDLVQTNQTLLEVETVKAVVEVPAPCDGTVLTLEVKEGDTVPVGTTLATLSTTEPATPAAPLPASPLAKPSVRKYARDHQIDLTTIVGTGADGQITEDDLANHQAHRPNTAAAVSNQVSTPAAPGGHTTGDRDTAASTSHIPVTAVRRATADAVTRSFFSAPHATVFLETDATATIELVRRLRAREDPESSALTPLAVVAAAVVRAVDDVPEINSVWDGSSDVITRHHVVNLGVAVATERGLLVPNIPDAQNLSVLELASAIADKVRRARAGTLTPAEFTGGTLTISNVGPLGIDTATPIVNSGESAILCIGTIRKRPWVVDDTVVVRSTAHLSLSFDHRLIDGDTAARALTRIAEVLEEPLWHLHGAITPPAPHR</sequence>
<dbReference type="InterPro" id="IPR000089">
    <property type="entry name" value="Biotin_lipoyl"/>
</dbReference>
<dbReference type="InterPro" id="IPR050743">
    <property type="entry name" value="2-oxoacid_DH_E2_comp"/>
</dbReference>
<dbReference type="RefSeq" id="WP_317571769.1">
    <property type="nucleotide sequence ID" value="NZ_JAWLKA010000046.1"/>
</dbReference>
<comment type="caution">
    <text evidence="10">The sequence shown here is derived from an EMBL/GenBank/DDBJ whole genome shotgun (WGS) entry which is preliminary data.</text>
</comment>
<organism evidence="10 11">
    <name type="scientific">Rhodococcus jostii</name>
    <dbReference type="NCBI Taxonomy" id="132919"/>
    <lineage>
        <taxon>Bacteria</taxon>
        <taxon>Bacillati</taxon>
        <taxon>Actinomycetota</taxon>
        <taxon>Actinomycetes</taxon>
        <taxon>Mycobacteriales</taxon>
        <taxon>Nocardiaceae</taxon>
        <taxon>Rhodococcus</taxon>
    </lineage>
</organism>
<reference evidence="10 11" key="1">
    <citation type="submission" date="2023-10" db="EMBL/GenBank/DDBJ databases">
        <title>Development of a sustainable strategy for remediation of hydrocarbon-contaminated territories based on the waste exchange concept.</title>
        <authorList>
            <person name="Krivoruchko A."/>
        </authorList>
    </citation>
    <scope>NUCLEOTIDE SEQUENCE [LARGE SCALE GENOMIC DNA]</scope>
    <source>
        <strain evidence="10 11">IEGM 60</strain>
    </source>
</reference>
<dbReference type="InterPro" id="IPR001078">
    <property type="entry name" value="2-oxoacid_DH_actylTfrase"/>
</dbReference>
<dbReference type="InterPro" id="IPR011053">
    <property type="entry name" value="Single_hybrid_motif"/>
</dbReference>
<evidence type="ECO:0000256" key="7">
    <source>
        <dbReference type="SAM" id="MobiDB-lite"/>
    </source>
</evidence>
<dbReference type="EC" id="2.3.1.-" evidence="6"/>
<comment type="similarity">
    <text evidence="2 6">Belongs to the 2-oxoacid dehydrogenase family.</text>
</comment>
<evidence type="ECO:0000256" key="6">
    <source>
        <dbReference type="RuleBase" id="RU003423"/>
    </source>
</evidence>
<dbReference type="InterPro" id="IPR023213">
    <property type="entry name" value="CAT-like_dom_sf"/>
</dbReference>
<dbReference type="Gene3D" id="4.10.320.10">
    <property type="entry name" value="E3-binding domain"/>
    <property type="match status" value="1"/>
</dbReference>
<name>A0ABU4CT88_RHOJO</name>
<proteinExistence type="inferred from homology"/>
<dbReference type="InterPro" id="IPR004167">
    <property type="entry name" value="PSBD"/>
</dbReference>
<comment type="cofactor">
    <cofactor evidence="1 6">
        <name>(R)-lipoate</name>
        <dbReference type="ChEBI" id="CHEBI:83088"/>
    </cofactor>
</comment>
<dbReference type="Pfam" id="PF00198">
    <property type="entry name" value="2-oxoacid_dh"/>
    <property type="match status" value="1"/>
</dbReference>
<dbReference type="Gene3D" id="3.30.559.10">
    <property type="entry name" value="Chloramphenicol acetyltransferase-like domain"/>
    <property type="match status" value="1"/>
</dbReference>
<keyword evidence="3 6" id="KW-0808">Transferase</keyword>
<dbReference type="Gene3D" id="2.40.50.100">
    <property type="match status" value="1"/>
</dbReference>
<evidence type="ECO:0000259" key="9">
    <source>
        <dbReference type="PROSITE" id="PS51826"/>
    </source>
</evidence>
<feature type="domain" description="Lipoyl-binding" evidence="8">
    <location>
        <begin position="3"/>
        <end position="78"/>
    </location>
</feature>
<evidence type="ECO:0000256" key="3">
    <source>
        <dbReference type="ARBA" id="ARBA00022679"/>
    </source>
</evidence>
<feature type="domain" description="Peripheral subunit-binding (PSBD)" evidence="9">
    <location>
        <begin position="94"/>
        <end position="131"/>
    </location>
</feature>
<evidence type="ECO:0000256" key="1">
    <source>
        <dbReference type="ARBA" id="ARBA00001938"/>
    </source>
</evidence>
<dbReference type="CDD" id="cd06849">
    <property type="entry name" value="lipoyl_domain"/>
    <property type="match status" value="1"/>
</dbReference>
<accession>A0ABU4CT88</accession>